<feature type="compositionally biased region" description="Polar residues" evidence="2">
    <location>
        <begin position="166"/>
        <end position="175"/>
    </location>
</feature>
<sequence>MKTIGPRKILTLDSSNCTIISPQAASAAAATKQTITAKSSGVVSRGGGNTASTNSVGGVGGVAFGIAALSPSPSQKTIHNVGEKKIKVIKKITTSAKEKIIKSAHSSVLGLPTNTQQQQQQLKKENVALGKQTLGRKNRKQVLKPNDNEGSGGVGGGGERFIISDARSNCPTNLNIMKPNRKRGRKPKSELLKIQQQQQQQQQEQVVRVGVAGGEGVVRGGVVRVGGGGGVVRVRGVRGGGMSGGNANRTLSHRTYRRRRRECQDSENYTPKTRRRQRQTNGGGGGGGKPMRRHWRKKKRGPGRPRKVDLEEYESTDLSDLDSLFDEEEEAENVDLENKPIVLVKQKRDAAETETTIAENIPTVELDLFTLPSLNEQQLSVLLTEPQNPNFKVYASMDAIFVGDSALGDVTNQIGYVTDANNVVFVNPSHFLFPNVEDLENFVPSPILTMKGNNNNNNNNGKSIHTPVRQVWKLAGNKSSPKKDAIITKTPHIGIKSPQRRPAAKCDPIVARLNTHQLNESQTTTTTTTPLSKTTTTTTTTAIPKLRENVSSVARKESHPTKHLSGIVGVVGGNTENTTVTNTSTNSQHSVVKRLRRRSRCITDIDKQQQQQIEQQQQQVEQQQQQQIEQQQQTVGESAVKIRDENDDEFSKCEIAKSDSDTKSVSEPSVANSSAAEPSVASSNAADPSVAKSDATEHSVANSNATEPSVANSSATEPSVANGVEGRTVNEILGIVSPRKGRPRKGAPQTPAPAPPSPSKKTLIVTTTIISEQPKIDDVVTKSEKEKEGKLKKKEINEKEKDRGRKLKKEVFETVRTPSQDPVEVGVAVDHKAMV</sequence>
<evidence type="ECO:0000256" key="2">
    <source>
        <dbReference type="SAM" id="MobiDB-lite"/>
    </source>
</evidence>
<comment type="caution">
    <text evidence="3">The sequence shown here is derived from an EMBL/GenBank/DDBJ whole genome shotgun (WGS) entry which is preliminary data.</text>
</comment>
<feature type="compositionally biased region" description="Basic residues" evidence="2">
    <location>
        <begin position="251"/>
        <end position="261"/>
    </location>
</feature>
<name>A0AAE1NJW6_9EUCA</name>
<gene>
    <name evidence="3" type="ORF">Pmani_037082</name>
</gene>
<keyword evidence="4" id="KW-1185">Reference proteome</keyword>
<dbReference type="PANTHER" id="PTHR34418:SF3">
    <property type="entry name" value="NUCLEAR PORE COMPLEX PROTEIN NUP214"/>
    <property type="match status" value="1"/>
</dbReference>
<feature type="region of interest" description="Disordered" evidence="2">
    <location>
        <begin position="634"/>
        <end position="762"/>
    </location>
</feature>
<feature type="compositionally biased region" description="Polar residues" evidence="2">
    <location>
        <begin position="699"/>
        <end position="719"/>
    </location>
</feature>
<proteinExistence type="predicted"/>
<feature type="region of interest" description="Disordered" evidence="2">
    <location>
        <begin position="520"/>
        <end position="593"/>
    </location>
</feature>
<protein>
    <submittedName>
        <fullName evidence="3">Uncharacterized protein</fullName>
    </submittedName>
</protein>
<feature type="compositionally biased region" description="Low complexity" evidence="2">
    <location>
        <begin position="523"/>
        <end position="541"/>
    </location>
</feature>
<organism evidence="3 4">
    <name type="scientific">Petrolisthes manimaculis</name>
    <dbReference type="NCBI Taxonomy" id="1843537"/>
    <lineage>
        <taxon>Eukaryota</taxon>
        <taxon>Metazoa</taxon>
        <taxon>Ecdysozoa</taxon>
        <taxon>Arthropoda</taxon>
        <taxon>Crustacea</taxon>
        <taxon>Multicrustacea</taxon>
        <taxon>Malacostraca</taxon>
        <taxon>Eumalacostraca</taxon>
        <taxon>Eucarida</taxon>
        <taxon>Decapoda</taxon>
        <taxon>Pleocyemata</taxon>
        <taxon>Anomura</taxon>
        <taxon>Galatheoidea</taxon>
        <taxon>Porcellanidae</taxon>
        <taxon>Petrolisthes</taxon>
    </lineage>
</organism>
<feature type="region of interest" description="Disordered" evidence="2">
    <location>
        <begin position="779"/>
        <end position="804"/>
    </location>
</feature>
<dbReference type="EMBL" id="JAWZYT010005641">
    <property type="protein sequence ID" value="KAK4289996.1"/>
    <property type="molecule type" value="Genomic_DNA"/>
</dbReference>
<evidence type="ECO:0000256" key="1">
    <source>
        <dbReference type="SAM" id="Coils"/>
    </source>
</evidence>
<feature type="compositionally biased region" description="Basic residues" evidence="2">
    <location>
        <begin position="290"/>
        <end position="305"/>
    </location>
</feature>
<accession>A0AAE1NJW6</accession>
<dbReference type="Proteomes" id="UP001292094">
    <property type="component" value="Unassembled WGS sequence"/>
</dbReference>
<evidence type="ECO:0000313" key="4">
    <source>
        <dbReference type="Proteomes" id="UP001292094"/>
    </source>
</evidence>
<feature type="compositionally biased region" description="Basic and acidic residues" evidence="2">
    <location>
        <begin position="640"/>
        <end position="664"/>
    </location>
</feature>
<reference evidence="3" key="1">
    <citation type="submission" date="2023-11" db="EMBL/GenBank/DDBJ databases">
        <title>Genome assemblies of two species of porcelain crab, Petrolisthes cinctipes and Petrolisthes manimaculis (Anomura: Porcellanidae).</title>
        <authorList>
            <person name="Angst P."/>
        </authorList>
    </citation>
    <scope>NUCLEOTIDE SEQUENCE</scope>
    <source>
        <strain evidence="3">PB745_02</strain>
        <tissue evidence="3">Gill</tissue>
    </source>
</reference>
<keyword evidence="1" id="KW-0175">Coiled coil</keyword>
<feature type="compositionally biased region" description="Low complexity" evidence="2">
    <location>
        <begin position="573"/>
        <end position="590"/>
    </location>
</feature>
<feature type="region of interest" description="Disordered" evidence="2">
    <location>
        <begin position="236"/>
        <end position="314"/>
    </location>
</feature>
<dbReference type="AlphaFoldDB" id="A0AAE1NJW6"/>
<dbReference type="InterPro" id="IPR044694">
    <property type="entry name" value="NUP214"/>
</dbReference>
<feature type="compositionally biased region" description="Polar residues" evidence="2">
    <location>
        <begin position="665"/>
        <end position="686"/>
    </location>
</feature>
<dbReference type="GO" id="GO:0017056">
    <property type="term" value="F:structural constituent of nuclear pore"/>
    <property type="evidence" value="ECO:0007669"/>
    <property type="project" value="InterPro"/>
</dbReference>
<feature type="coiled-coil region" evidence="1">
    <location>
        <begin position="606"/>
        <end position="634"/>
    </location>
</feature>
<feature type="compositionally biased region" description="Gly residues" evidence="2">
    <location>
        <begin position="150"/>
        <end position="159"/>
    </location>
</feature>
<feature type="region of interest" description="Disordered" evidence="2">
    <location>
        <begin position="131"/>
        <end position="188"/>
    </location>
</feature>
<evidence type="ECO:0000313" key="3">
    <source>
        <dbReference type="EMBL" id="KAK4289996.1"/>
    </source>
</evidence>
<dbReference type="GO" id="GO:0006405">
    <property type="term" value="P:RNA export from nucleus"/>
    <property type="evidence" value="ECO:0007669"/>
    <property type="project" value="InterPro"/>
</dbReference>
<dbReference type="PANTHER" id="PTHR34418">
    <property type="entry name" value="NUCLEAR PORE COMPLEX PROTEIN NUP214 ISOFORM X1"/>
    <property type="match status" value="1"/>
</dbReference>